<protein>
    <submittedName>
        <fullName evidence="1">Uncharacterized protein</fullName>
    </submittedName>
</protein>
<comment type="caution">
    <text evidence="1">The sequence shown here is derived from an EMBL/GenBank/DDBJ whole genome shotgun (WGS) entry which is preliminary data.</text>
</comment>
<gene>
    <name evidence="1" type="ORF">O6H91_18G027600</name>
</gene>
<keyword evidence="2" id="KW-1185">Reference proteome</keyword>
<accession>A0ACC2AZ54</accession>
<reference evidence="2" key="1">
    <citation type="journal article" date="2024" name="Proc. Natl. Acad. Sci. U.S.A.">
        <title>Extraordinary preservation of gene collinearity over three hundred million years revealed in homosporous lycophytes.</title>
        <authorList>
            <person name="Li C."/>
            <person name="Wickell D."/>
            <person name="Kuo L.Y."/>
            <person name="Chen X."/>
            <person name="Nie B."/>
            <person name="Liao X."/>
            <person name="Peng D."/>
            <person name="Ji J."/>
            <person name="Jenkins J."/>
            <person name="Williams M."/>
            <person name="Shu S."/>
            <person name="Plott C."/>
            <person name="Barry K."/>
            <person name="Rajasekar S."/>
            <person name="Grimwood J."/>
            <person name="Han X."/>
            <person name="Sun S."/>
            <person name="Hou Z."/>
            <person name="He W."/>
            <person name="Dai G."/>
            <person name="Sun C."/>
            <person name="Schmutz J."/>
            <person name="Leebens-Mack J.H."/>
            <person name="Li F.W."/>
            <person name="Wang L."/>
        </authorList>
    </citation>
    <scope>NUCLEOTIDE SEQUENCE [LARGE SCALE GENOMIC DNA]</scope>
    <source>
        <strain evidence="2">cv. PW_Plant_1</strain>
    </source>
</reference>
<proteinExistence type="predicted"/>
<dbReference type="EMBL" id="CM055109">
    <property type="protein sequence ID" value="KAJ7522807.1"/>
    <property type="molecule type" value="Genomic_DNA"/>
</dbReference>
<name>A0ACC2AZ54_DIPCM</name>
<dbReference type="Proteomes" id="UP001162992">
    <property type="component" value="Chromosome 18"/>
</dbReference>
<evidence type="ECO:0000313" key="1">
    <source>
        <dbReference type="EMBL" id="KAJ7522807.1"/>
    </source>
</evidence>
<organism evidence="1 2">
    <name type="scientific">Diphasiastrum complanatum</name>
    <name type="common">Issler's clubmoss</name>
    <name type="synonym">Lycopodium complanatum</name>
    <dbReference type="NCBI Taxonomy" id="34168"/>
    <lineage>
        <taxon>Eukaryota</taxon>
        <taxon>Viridiplantae</taxon>
        <taxon>Streptophyta</taxon>
        <taxon>Embryophyta</taxon>
        <taxon>Tracheophyta</taxon>
        <taxon>Lycopodiopsida</taxon>
        <taxon>Lycopodiales</taxon>
        <taxon>Lycopodiaceae</taxon>
        <taxon>Lycopodioideae</taxon>
        <taxon>Diphasiastrum</taxon>
    </lineage>
</organism>
<sequence length="111" mass="12616">MNLEAGQVNRRFLGRKSCYANLAIAEPWPKVSGIAKVDLEFPGKDPEDKVVSRFMHGAMGESLSLFLDMVMMRQLPRTMASCFLSATMRKQSNQSFWSWTQAHHHWSSSPP</sequence>
<evidence type="ECO:0000313" key="2">
    <source>
        <dbReference type="Proteomes" id="UP001162992"/>
    </source>
</evidence>